<dbReference type="STRING" id="161398.PP2015_3514"/>
<accession>A0A0S2K7H4</accession>
<evidence type="ECO:0000256" key="1">
    <source>
        <dbReference type="SAM" id="MobiDB-lite"/>
    </source>
</evidence>
<dbReference type="EMBL" id="CP013188">
    <property type="protein sequence ID" value="ALO43988.1"/>
    <property type="molecule type" value="Genomic_DNA"/>
</dbReference>
<dbReference type="PATRIC" id="fig|161398.10.peg.3581"/>
<dbReference type="RefSeq" id="WP_157599109.1">
    <property type="nucleotide sequence ID" value="NZ_CP013188.1"/>
</dbReference>
<reference evidence="3" key="1">
    <citation type="submission" date="2015-11" db="EMBL/GenBank/DDBJ databases">
        <authorList>
            <person name="Kim K.M."/>
        </authorList>
    </citation>
    <scope>NUCLEOTIDE SEQUENCE [LARGE SCALE GENOMIC DNA]</scope>
    <source>
        <strain evidence="3">KCTC 12086</strain>
    </source>
</reference>
<name>A0A0S2K7H4_9GAMM</name>
<evidence type="ECO:0000313" key="3">
    <source>
        <dbReference type="Proteomes" id="UP000061457"/>
    </source>
</evidence>
<dbReference type="Proteomes" id="UP000061457">
    <property type="component" value="Chromosome II"/>
</dbReference>
<evidence type="ECO:0000313" key="2">
    <source>
        <dbReference type="EMBL" id="ALO43988.1"/>
    </source>
</evidence>
<gene>
    <name evidence="2" type="ORF">PP2015_3514</name>
</gene>
<sequence length="57" mass="5983">MRQLILSDLRLIFGGTGPAGGTVVPKDSPRGEDKVDQTKSADGSYQPATLPIEPDEG</sequence>
<feature type="compositionally biased region" description="Basic and acidic residues" evidence="1">
    <location>
        <begin position="27"/>
        <end position="39"/>
    </location>
</feature>
<proteinExistence type="predicted"/>
<organism evidence="2 3">
    <name type="scientific">Pseudoalteromonas phenolica</name>
    <dbReference type="NCBI Taxonomy" id="161398"/>
    <lineage>
        <taxon>Bacteria</taxon>
        <taxon>Pseudomonadati</taxon>
        <taxon>Pseudomonadota</taxon>
        <taxon>Gammaproteobacteria</taxon>
        <taxon>Alteromonadales</taxon>
        <taxon>Pseudoalteromonadaceae</taxon>
        <taxon>Pseudoalteromonas</taxon>
    </lineage>
</organism>
<dbReference type="KEGG" id="pphe:PP2015_3514"/>
<dbReference type="AlphaFoldDB" id="A0A0S2K7H4"/>
<dbReference type="OrthoDB" id="9809275at2"/>
<keyword evidence="3" id="KW-1185">Reference proteome</keyword>
<feature type="region of interest" description="Disordered" evidence="1">
    <location>
        <begin position="14"/>
        <end position="57"/>
    </location>
</feature>
<protein>
    <submittedName>
        <fullName evidence="2">Uncharacterized protein</fullName>
    </submittedName>
</protein>